<dbReference type="AlphaFoldDB" id="A0A0A9H3M4"/>
<sequence>MRYGENLKILKAIKCFIFWHNFTVEVAR</sequence>
<evidence type="ECO:0000313" key="1">
    <source>
        <dbReference type="EMBL" id="JAE31362.1"/>
    </source>
</evidence>
<proteinExistence type="predicted"/>
<reference evidence="1" key="2">
    <citation type="journal article" date="2015" name="Data Brief">
        <title>Shoot transcriptome of the giant reed, Arundo donax.</title>
        <authorList>
            <person name="Barrero R.A."/>
            <person name="Guerrero F.D."/>
            <person name="Moolhuijzen P."/>
            <person name="Goolsby J.A."/>
            <person name="Tidwell J."/>
            <person name="Bellgard S.E."/>
            <person name="Bellgard M.I."/>
        </authorList>
    </citation>
    <scope>NUCLEOTIDE SEQUENCE</scope>
    <source>
        <tissue evidence="1">Shoot tissue taken approximately 20 cm above the soil surface</tissue>
    </source>
</reference>
<organism evidence="1">
    <name type="scientific">Arundo donax</name>
    <name type="common">Giant reed</name>
    <name type="synonym">Donax arundinaceus</name>
    <dbReference type="NCBI Taxonomy" id="35708"/>
    <lineage>
        <taxon>Eukaryota</taxon>
        <taxon>Viridiplantae</taxon>
        <taxon>Streptophyta</taxon>
        <taxon>Embryophyta</taxon>
        <taxon>Tracheophyta</taxon>
        <taxon>Spermatophyta</taxon>
        <taxon>Magnoliopsida</taxon>
        <taxon>Liliopsida</taxon>
        <taxon>Poales</taxon>
        <taxon>Poaceae</taxon>
        <taxon>PACMAD clade</taxon>
        <taxon>Arundinoideae</taxon>
        <taxon>Arundineae</taxon>
        <taxon>Arundo</taxon>
    </lineage>
</organism>
<protein>
    <submittedName>
        <fullName evidence="1">Uncharacterized protein</fullName>
    </submittedName>
</protein>
<reference evidence="1" key="1">
    <citation type="submission" date="2014-09" db="EMBL/GenBank/DDBJ databases">
        <authorList>
            <person name="Magalhaes I.L.F."/>
            <person name="Oliveira U."/>
            <person name="Santos F.R."/>
            <person name="Vidigal T.H.D.A."/>
            <person name="Brescovit A.D."/>
            <person name="Santos A.J."/>
        </authorList>
    </citation>
    <scope>NUCLEOTIDE SEQUENCE</scope>
    <source>
        <tissue evidence="1">Shoot tissue taken approximately 20 cm above the soil surface</tissue>
    </source>
</reference>
<accession>A0A0A9H3M4</accession>
<dbReference type="EMBL" id="GBRH01166534">
    <property type="protein sequence ID" value="JAE31362.1"/>
    <property type="molecule type" value="Transcribed_RNA"/>
</dbReference>
<name>A0A0A9H3M4_ARUDO</name>